<dbReference type="EMBL" id="JADQTO010000012">
    <property type="protein sequence ID" value="MBG0564843.1"/>
    <property type="molecule type" value="Genomic_DNA"/>
</dbReference>
<dbReference type="Pfam" id="PF00082">
    <property type="entry name" value="Peptidase_S8"/>
    <property type="match status" value="1"/>
</dbReference>
<dbReference type="GO" id="GO:0004252">
    <property type="term" value="F:serine-type endopeptidase activity"/>
    <property type="evidence" value="ECO:0007669"/>
    <property type="project" value="UniProtKB-UniRule"/>
</dbReference>
<feature type="chain" id="PRO_5037427554" evidence="8">
    <location>
        <begin position="35"/>
        <end position="1218"/>
    </location>
</feature>
<dbReference type="Gene3D" id="3.40.50.200">
    <property type="entry name" value="Peptidase S8/S53 domain"/>
    <property type="match status" value="1"/>
</dbReference>
<comment type="caution">
    <text evidence="11">The sequence shown here is derived from an EMBL/GenBank/DDBJ whole genome shotgun (WGS) entry which is preliminary data.</text>
</comment>
<dbReference type="Proteomes" id="UP000598146">
    <property type="component" value="Unassembled WGS sequence"/>
</dbReference>
<evidence type="ECO:0000313" key="12">
    <source>
        <dbReference type="Proteomes" id="UP000598146"/>
    </source>
</evidence>
<proteinExistence type="inferred from homology"/>
<keyword evidence="3 7" id="KW-0645">Protease</keyword>
<protein>
    <submittedName>
        <fullName evidence="11">S8 family serine peptidase</fullName>
    </submittedName>
</protein>
<keyword evidence="2" id="KW-0134">Cell wall</keyword>
<dbReference type="PRINTS" id="PR00723">
    <property type="entry name" value="SUBTILISIN"/>
</dbReference>
<gene>
    <name evidence="11" type="ORF">I4J89_25670</name>
</gene>
<evidence type="ECO:0000256" key="5">
    <source>
        <dbReference type="ARBA" id="ARBA00022825"/>
    </source>
</evidence>
<dbReference type="InterPro" id="IPR003137">
    <property type="entry name" value="PA_domain"/>
</dbReference>
<keyword evidence="8" id="KW-0732">Signal</keyword>
<evidence type="ECO:0000256" key="6">
    <source>
        <dbReference type="PIRSR" id="PIRSR615500-1"/>
    </source>
</evidence>
<dbReference type="AlphaFoldDB" id="A0A931CER0"/>
<accession>A0A931CER0</accession>
<reference evidence="11" key="1">
    <citation type="submission" date="2020-11" db="EMBL/GenBank/DDBJ databases">
        <title>Isolation and identification of active actinomycetes.</title>
        <authorList>
            <person name="Sun X."/>
        </authorList>
    </citation>
    <scope>NUCLEOTIDE SEQUENCE</scope>
    <source>
        <strain evidence="11">NEAU-A11</strain>
    </source>
</reference>
<dbReference type="InterPro" id="IPR050131">
    <property type="entry name" value="Peptidase_S8_subtilisin-like"/>
</dbReference>
<dbReference type="Pfam" id="PF02225">
    <property type="entry name" value="PA"/>
    <property type="match status" value="1"/>
</dbReference>
<keyword evidence="12" id="KW-1185">Reference proteome</keyword>
<comment type="similarity">
    <text evidence="1 7">Belongs to the peptidase S8 family.</text>
</comment>
<evidence type="ECO:0000259" key="9">
    <source>
        <dbReference type="Pfam" id="PF00082"/>
    </source>
</evidence>
<evidence type="ECO:0000256" key="8">
    <source>
        <dbReference type="SAM" id="SignalP"/>
    </source>
</evidence>
<evidence type="ECO:0000256" key="2">
    <source>
        <dbReference type="ARBA" id="ARBA00022512"/>
    </source>
</evidence>
<evidence type="ECO:0000256" key="3">
    <source>
        <dbReference type="ARBA" id="ARBA00022670"/>
    </source>
</evidence>
<dbReference type="InterPro" id="IPR023828">
    <property type="entry name" value="Peptidase_S8_Ser-AS"/>
</dbReference>
<dbReference type="InterPro" id="IPR017296">
    <property type="entry name" value="Peptidase_S8A_SAM-P45"/>
</dbReference>
<evidence type="ECO:0000256" key="1">
    <source>
        <dbReference type="ARBA" id="ARBA00011073"/>
    </source>
</evidence>
<feature type="domain" description="Peptidase S8/S53" evidence="9">
    <location>
        <begin position="218"/>
        <end position="470"/>
    </location>
</feature>
<dbReference type="PROSITE" id="PS51892">
    <property type="entry name" value="SUBTILASE"/>
    <property type="match status" value="1"/>
</dbReference>
<dbReference type="PIRSF" id="PIRSF037852">
    <property type="entry name" value="Subtilisin_rel_SAV5721"/>
    <property type="match status" value="1"/>
</dbReference>
<feature type="active site" description="Charge relay system" evidence="6 7">
    <location>
        <position position="431"/>
    </location>
</feature>
<feature type="signal peptide" evidence="8">
    <location>
        <begin position="1"/>
        <end position="34"/>
    </location>
</feature>
<dbReference type="InterPro" id="IPR000209">
    <property type="entry name" value="Peptidase_S8/S53_dom"/>
</dbReference>
<dbReference type="PANTHER" id="PTHR43806">
    <property type="entry name" value="PEPTIDASE S8"/>
    <property type="match status" value="1"/>
</dbReference>
<dbReference type="InterPro" id="IPR036852">
    <property type="entry name" value="Peptidase_S8/S53_dom_sf"/>
</dbReference>
<keyword evidence="2" id="KW-0964">Secreted</keyword>
<dbReference type="PROSITE" id="PS00137">
    <property type="entry name" value="SUBTILASE_HIS"/>
    <property type="match status" value="1"/>
</dbReference>
<dbReference type="GO" id="GO:0006508">
    <property type="term" value="P:proteolysis"/>
    <property type="evidence" value="ECO:0007669"/>
    <property type="project" value="UniProtKB-KW"/>
</dbReference>
<evidence type="ECO:0000256" key="7">
    <source>
        <dbReference type="PROSITE-ProRule" id="PRU01240"/>
    </source>
</evidence>
<organism evidence="11 12">
    <name type="scientific">Actinoplanes aureus</name>
    <dbReference type="NCBI Taxonomy" id="2792083"/>
    <lineage>
        <taxon>Bacteria</taxon>
        <taxon>Bacillati</taxon>
        <taxon>Actinomycetota</taxon>
        <taxon>Actinomycetes</taxon>
        <taxon>Micromonosporales</taxon>
        <taxon>Micromonosporaceae</taxon>
        <taxon>Actinoplanes</taxon>
    </lineage>
</organism>
<dbReference type="InterPro" id="IPR015500">
    <property type="entry name" value="Peptidase_S8_subtilisin-rel"/>
</dbReference>
<evidence type="ECO:0000259" key="10">
    <source>
        <dbReference type="Pfam" id="PF02225"/>
    </source>
</evidence>
<evidence type="ECO:0000313" key="11">
    <source>
        <dbReference type="EMBL" id="MBG0564843.1"/>
    </source>
</evidence>
<sequence length="1218" mass="126983">MPPMISVRRRARHTFAAAVAVLTALPLLPAPAAAAVAAPASVRPAASAHTVTLITGHRVRVTDLGGGRYATDVQRPDGALGGVHAQTIGEDLYVIPDEALPYLAGDRVDRRLFNVTELIRDGYDDRHTDGLPLIVSYTDPTAARGPAPAGTSKVRSLASVRGSAVRATKRQARRTWQAITERPGGIATVWLDGKVHADLAQSTGQIGAPAAWAAGLDGAGVPVAVLDTGADTDHPDLAGRLGAAVSFVPGESVDDRNGHGTHVASTVGGSGEASGGTERGVAPKANLLVGKVLADSGSGADSWVIAGMEWAAAQGARVISMSLGGNEPSDGTDPMSTAVNRLTEQTGALFVIASGNNGAEGAISAPGAADAALTVAAVDAEDRPASFSSVGPRFGDYGLKPDLVAPGVDVLAAKAGGTAGDGWYQSMSGTSMATPHVAGAAAILAQKHPQWRAAELKNALMSSAAAIAGSDAYQVGAGRVDVRAAAGSTLTGTGSAYFGFTGWPHPDPAAVDRTLTWTNTGDQAVTLDLTVRGEIAGGPYDTDPRAGAGTPAPDMFTLSADRVVVPAHGTASVTATAHPKAAQDGRRYLGEVTASSGGVVRARTQLGLYAEDERHDLTVTIRDRAGANAEGYLIMQRFGEVDPYVIPYGTSGPIEMRLRPGVYSVVTYLQVAGSHGPDSVGTALLGDPEIVLDRDRSVVLDARKAAEATAAVPGTTEDRALFLNWYRSDGAGGVYADQYQLPPWTDTLYALPTAKVTRGEFEFETRWRKTRPLLTVTAGGRPVDFLGQPGSALYDGRARLDLVHGYTGGDVRGKAVVVTRTPDVSGSQRARAAADAGAALLIVVNDGPGKLHEWVGAEDGTRVPIPVLGVTAATGKALSGASAVTLTGSINSPFAYDLVDPHPGRIPASLAYRPKDLARVDMVFHGDTEREGGEFRRDYRPYRTYSLGSDLAVRFPSTRVDYLSAQPGTAWAEAAVGGLNTELVSVGETRGYRPGSRSTVRFFGPVVRPRNNSSFWSSTRHETYVEFNVQPWADSGTGHAGYMQTGDKLHLAVSENGKLVKESQWASATLDQGPPGVTVYTLDLHASRDGYRLSPATHTVWEVVSRPGDAELMPVLQMDYGIETDLAGDARGGRQQLRLTPSHLPGAVGAGKINTIELAVSYDDGGSWRTVPVTPSGSGWLATFTAPRSGYVSLSATARDTAGNTIRQEITRAYGLRP</sequence>
<dbReference type="PROSITE" id="PS00138">
    <property type="entry name" value="SUBTILASE_SER"/>
    <property type="match status" value="1"/>
</dbReference>
<feature type="active site" description="Charge relay system" evidence="6 7">
    <location>
        <position position="259"/>
    </location>
</feature>
<dbReference type="Gene3D" id="3.50.30.30">
    <property type="match status" value="1"/>
</dbReference>
<name>A0A931CER0_9ACTN</name>
<dbReference type="InterPro" id="IPR022398">
    <property type="entry name" value="Peptidase_S8_His-AS"/>
</dbReference>
<evidence type="ECO:0000256" key="4">
    <source>
        <dbReference type="ARBA" id="ARBA00022801"/>
    </source>
</evidence>
<keyword evidence="4 7" id="KW-0378">Hydrolase</keyword>
<feature type="domain" description="PA" evidence="10">
    <location>
        <begin position="808"/>
        <end position="878"/>
    </location>
</feature>
<dbReference type="RefSeq" id="WP_196416612.1">
    <property type="nucleotide sequence ID" value="NZ_JADQTO010000012.1"/>
</dbReference>
<keyword evidence="5 7" id="KW-0720">Serine protease</keyword>
<dbReference type="PANTHER" id="PTHR43806:SF11">
    <property type="entry name" value="CEREVISIN-RELATED"/>
    <property type="match status" value="1"/>
</dbReference>
<dbReference type="SUPFAM" id="SSF52743">
    <property type="entry name" value="Subtilisin-like"/>
    <property type="match status" value="1"/>
</dbReference>
<feature type="active site" description="Charge relay system" evidence="6 7">
    <location>
        <position position="227"/>
    </location>
</feature>